<dbReference type="GO" id="GO:0046872">
    <property type="term" value="F:metal ion binding"/>
    <property type="evidence" value="ECO:0007669"/>
    <property type="project" value="InterPro"/>
</dbReference>
<dbReference type="SUPFAM" id="SSF52440">
    <property type="entry name" value="PreATP-grasp domain"/>
    <property type="match status" value="1"/>
</dbReference>
<sequence>MKKLMLLGGIHYLLPVIEAAHRHGYYVITVDYVPNNIAHQYSDEFHNVSILDKDAMLNLAQELKIDGILSFGVDPGVITAAYVAEQMGLNFQCPYEVACILQDKSRFRQFLKDNNFNVPNAKGYLSKEEAIDDMEYYNWPVIVKPVDSAGSKGVMRVDDISQLSSAIDYALSESHNGHFIIEDFLEKEGNSSDCDSFTVDGKLVFCSFNDQLFDTKAINPYTPSAYIWPSTMPKWAQNELFNELQRLMTLLNVKTGVYNIETRLCKNGKPYIMEVSPRGGGNRLSEMMKHISGQDLIDNCVRAAVGDPIDEIQQPTYNGYWAEIILHSEYDGIFKSIEIDNRIEEKYLIEKDLWVREGEKVWRFTGANTTIGTLVLKFMSRKTMNSFLNSQQGIYKIKVCQSLDLDFKTKDSYKKKLSND</sequence>
<evidence type="ECO:0000313" key="1">
    <source>
        <dbReference type="EMBL" id="BAU16918.1"/>
    </source>
</evidence>
<organism evidence="1 2">
    <name type="scientific">Prevotella intermedia</name>
    <dbReference type="NCBI Taxonomy" id="28131"/>
    <lineage>
        <taxon>Bacteria</taxon>
        <taxon>Pseudomonadati</taxon>
        <taxon>Bacteroidota</taxon>
        <taxon>Bacteroidia</taxon>
        <taxon>Bacteroidales</taxon>
        <taxon>Prevotellaceae</taxon>
        <taxon>Prevotella</taxon>
    </lineage>
</organism>
<dbReference type="PANTHER" id="PTHR43585:SF2">
    <property type="entry name" value="ATP-GRASP ENZYME FSQD"/>
    <property type="match status" value="1"/>
</dbReference>
<dbReference type="PROSITE" id="PS50975">
    <property type="entry name" value="ATP_GRASP"/>
    <property type="match status" value="1"/>
</dbReference>
<dbReference type="InterPro" id="IPR011761">
    <property type="entry name" value="ATP-grasp"/>
</dbReference>
<name>A0A0S3UHI9_PREIN</name>
<dbReference type="Gene3D" id="3.30.470.20">
    <property type="entry name" value="ATP-grasp fold, B domain"/>
    <property type="match status" value="1"/>
</dbReference>
<dbReference type="PANTHER" id="PTHR43585">
    <property type="entry name" value="FUMIPYRROLE BIOSYNTHESIS PROTEIN C"/>
    <property type="match status" value="1"/>
</dbReference>
<accession>A0A0S3UHI9</accession>
<dbReference type="InterPro" id="IPR013815">
    <property type="entry name" value="ATP_grasp_subdomain_1"/>
</dbReference>
<dbReference type="Gene3D" id="3.40.50.20">
    <property type="match status" value="1"/>
</dbReference>
<reference evidence="1 2" key="1">
    <citation type="journal article" date="2016" name="DNA Res.">
        <title>The complete genome sequencing of Prevotella intermedia strain OMA14 and a subsequent fine-scale, intra-species genomic comparison reveal an unusual amplification of conjugative and mobile transposons and identify a novel Prevotella-lineage-specific repeat.</title>
        <authorList>
            <person name="Naito M."/>
            <person name="Ogura Y."/>
            <person name="Itoh T."/>
            <person name="Shoji M."/>
            <person name="Okamoto M."/>
            <person name="Hayashi T."/>
            <person name="Nakayama K."/>
        </authorList>
    </citation>
    <scope>NUCLEOTIDE SEQUENCE [LARGE SCALE GENOMIC DNA]</scope>
    <source>
        <strain evidence="1 2">OMA14</strain>
    </source>
</reference>
<dbReference type="Pfam" id="PF13535">
    <property type="entry name" value="ATP-grasp_4"/>
    <property type="match status" value="1"/>
</dbReference>
<dbReference type="InterPro" id="IPR016185">
    <property type="entry name" value="PreATP-grasp_dom_sf"/>
</dbReference>
<dbReference type="Gene3D" id="3.30.1490.20">
    <property type="entry name" value="ATP-grasp fold, A domain"/>
    <property type="match status" value="1"/>
</dbReference>
<dbReference type="Proteomes" id="UP000217431">
    <property type="component" value="Chromosome I"/>
</dbReference>
<proteinExistence type="predicted"/>
<dbReference type="InterPro" id="IPR052032">
    <property type="entry name" value="ATP-dep_AA_Ligase"/>
</dbReference>
<gene>
    <name evidence="1" type="ORF">PIOMA14_I_0410</name>
</gene>
<dbReference type="EMBL" id="AP014597">
    <property type="protein sequence ID" value="BAU16918.1"/>
    <property type="molecule type" value="Genomic_DNA"/>
</dbReference>
<dbReference type="GO" id="GO:0005524">
    <property type="term" value="F:ATP binding"/>
    <property type="evidence" value="ECO:0007669"/>
    <property type="project" value="UniProtKB-UniRule"/>
</dbReference>
<evidence type="ECO:0000313" key="2">
    <source>
        <dbReference type="Proteomes" id="UP000217431"/>
    </source>
</evidence>
<dbReference type="RefSeq" id="WP_096404982.1">
    <property type="nucleotide sequence ID" value="NZ_AP014597.1"/>
</dbReference>
<dbReference type="AlphaFoldDB" id="A0A0S3UHI9"/>
<protein>
    <submittedName>
        <fullName evidence="1">Uncharacterized protein</fullName>
    </submittedName>
</protein>
<dbReference type="SUPFAM" id="SSF56059">
    <property type="entry name" value="Glutathione synthetase ATP-binding domain-like"/>
    <property type="match status" value="1"/>
</dbReference>